<dbReference type="SUPFAM" id="SSF57667">
    <property type="entry name" value="beta-beta-alpha zinc fingers"/>
    <property type="match status" value="1"/>
</dbReference>
<feature type="compositionally biased region" description="Basic and acidic residues" evidence="8">
    <location>
        <begin position="244"/>
        <end position="255"/>
    </location>
</feature>
<evidence type="ECO:0000313" key="10">
    <source>
        <dbReference type="EMBL" id="TFY56715.1"/>
    </source>
</evidence>
<dbReference type="Proteomes" id="UP000298390">
    <property type="component" value="Unassembled WGS sequence"/>
</dbReference>
<keyword evidence="3" id="KW-0677">Repeat</keyword>
<dbReference type="InterPro" id="IPR013087">
    <property type="entry name" value="Znf_C2H2_type"/>
</dbReference>
<gene>
    <name evidence="10" type="ORF">EVJ58_g7465</name>
</gene>
<evidence type="ECO:0000313" key="11">
    <source>
        <dbReference type="Proteomes" id="UP000298390"/>
    </source>
</evidence>
<name>A0A4Y9Y2W2_9APHY</name>
<accession>A0A4Y9Y2W2</accession>
<evidence type="ECO:0000256" key="1">
    <source>
        <dbReference type="ARBA" id="ARBA00004123"/>
    </source>
</evidence>
<dbReference type="InterPro" id="IPR051059">
    <property type="entry name" value="VerF-like"/>
</dbReference>
<evidence type="ECO:0000256" key="7">
    <source>
        <dbReference type="PROSITE-ProRule" id="PRU00042"/>
    </source>
</evidence>
<evidence type="ECO:0000256" key="8">
    <source>
        <dbReference type="SAM" id="MobiDB-lite"/>
    </source>
</evidence>
<organism evidence="10 11">
    <name type="scientific">Rhodofomes roseus</name>
    <dbReference type="NCBI Taxonomy" id="34475"/>
    <lineage>
        <taxon>Eukaryota</taxon>
        <taxon>Fungi</taxon>
        <taxon>Dikarya</taxon>
        <taxon>Basidiomycota</taxon>
        <taxon>Agaricomycotina</taxon>
        <taxon>Agaricomycetes</taxon>
        <taxon>Polyporales</taxon>
        <taxon>Rhodofomes</taxon>
    </lineage>
</organism>
<keyword evidence="5" id="KW-0862">Zinc</keyword>
<evidence type="ECO:0000259" key="9">
    <source>
        <dbReference type="PROSITE" id="PS50157"/>
    </source>
</evidence>
<dbReference type="EMBL" id="SEKV01000481">
    <property type="protein sequence ID" value="TFY56715.1"/>
    <property type="molecule type" value="Genomic_DNA"/>
</dbReference>
<dbReference type="AlphaFoldDB" id="A0A4Y9Y2W2"/>
<protein>
    <recommendedName>
        <fullName evidence="9">C2H2-type domain-containing protein</fullName>
    </recommendedName>
</protein>
<feature type="region of interest" description="Disordered" evidence="8">
    <location>
        <begin position="483"/>
        <end position="539"/>
    </location>
</feature>
<dbReference type="STRING" id="34475.A0A4Y9Y2W2"/>
<comment type="caution">
    <text evidence="10">The sequence shown here is derived from an EMBL/GenBank/DDBJ whole genome shotgun (WGS) entry which is preliminary data.</text>
</comment>
<dbReference type="GO" id="GO:0000978">
    <property type="term" value="F:RNA polymerase II cis-regulatory region sequence-specific DNA binding"/>
    <property type="evidence" value="ECO:0007669"/>
    <property type="project" value="InterPro"/>
</dbReference>
<dbReference type="Gene3D" id="3.30.160.60">
    <property type="entry name" value="Classic Zinc Finger"/>
    <property type="match status" value="1"/>
</dbReference>
<dbReference type="GO" id="GO:0000981">
    <property type="term" value="F:DNA-binding transcription factor activity, RNA polymerase II-specific"/>
    <property type="evidence" value="ECO:0007669"/>
    <property type="project" value="InterPro"/>
</dbReference>
<feature type="region of interest" description="Disordered" evidence="8">
    <location>
        <begin position="225"/>
        <end position="453"/>
    </location>
</feature>
<evidence type="ECO:0000256" key="3">
    <source>
        <dbReference type="ARBA" id="ARBA00022737"/>
    </source>
</evidence>
<keyword evidence="2" id="KW-0479">Metal-binding</keyword>
<dbReference type="PANTHER" id="PTHR40626">
    <property type="entry name" value="MIP31509P"/>
    <property type="match status" value="1"/>
</dbReference>
<keyword evidence="6" id="KW-0539">Nucleus</keyword>
<dbReference type="GO" id="GO:0005634">
    <property type="term" value="C:nucleus"/>
    <property type="evidence" value="ECO:0007669"/>
    <property type="project" value="UniProtKB-SubCell"/>
</dbReference>
<comment type="subcellular location">
    <subcellularLocation>
        <location evidence="1">Nucleus</location>
    </subcellularLocation>
</comment>
<evidence type="ECO:0000256" key="5">
    <source>
        <dbReference type="ARBA" id="ARBA00022833"/>
    </source>
</evidence>
<dbReference type="Pfam" id="PF25550">
    <property type="entry name" value="DUF7928"/>
    <property type="match status" value="1"/>
</dbReference>
<evidence type="ECO:0000256" key="2">
    <source>
        <dbReference type="ARBA" id="ARBA00022723"/>
    </source>
</evidence>
<feature type="compositionally biased region" description="Acidic residues" evidence="8">
    <location>
        <begin position="504"/>
        <end position="533"/>
    </location>
</feature>
<dbReference type="InterPro" id="IPR057688">
    <property type="entry name" value="DUF7928"/>
</dbReference>
<feature type="compositionally biased region" description="Basic residues" evidence="8">
    <location>
        <begin position="417"/>
        <end position="432"/>
    </location>
</feature>
<sequence>MSIAAETTLQSILSRLVPPVPGTDQFEDVQVGVNDDNGSVALYPLQEGSSLATLLLASNRRAAIKAHTPAIRALLADADANAVALAVDHEIELPIVESLASASQMASSQPAAVVRRERALVVWADDVDNIPQFFLDLEHQLRHSARLCNCAQLPTVSPRGSLNRSNLHMSLDDEFLFGSDEDFPSGAAEYVYDGERLVIPQLELSFNPLSMASGLNAPAMWASSSSLQISPTSTVGKQTIDTTPRLRDLEPRKNGEDEEDAVSSVPPRTNAVGSLKRKRGPEASQGPTGTTGALRPLPKRSTNRGAHQGPSSALHPLPGRPTPTTNWRRRVEEPVVTTSRIPSPALDKELDGGAKVVDGEEDVDGGDGDDGSGDYVPIDADVEDEGDDDLCVEDEGDAEVERRHKRARIDAGAKGSVTRKSKPRVGGRRAPRASRESKKGPFVCDMCDPSDPKSFTRLSDLKRHQAAHRKERVMCVCEKSFSRKDAMQRHVRSGKCPGPPEGRDTDDEEDRDADGEPDEDMDAEGETDDELEFEGNYQT</sequence>
<proteinExistence type="predicted"/>
<evidence type="ECO:0000256" key="4">
    <source>
        <dbReference type="ARBA" id="ARBA00022771"/>
    </source>
</evidence>
<dbReference type="Pfam" id="PF00096">
    <property type="entry name" value="zf-C2H2"/>
    <property type="match status" value="1"/>
</dbReference>
<evidence type="ECO:0000256" key="6">
    <source>
        <dbReference type="ARBA" id="ARBA00023242"/>
    </source>
</evidence>
<dbReference type="InterPro" id="IPR036236">
    <property type="entry name" value="Znf_C2H2_sf"/>
</dbReference>
<dbReference type="GO" id="GO:0008270">
    <property type="term" value="F:zinc ion binding"/>
    <property type="evidence" value="ECO:0007669"/>
    <property type="project" value="UniProtKB-KW"/>
</dbReference>
<reference evidence="10 11" key="1">
    <citation type="submission" date="2019-01" db="EMBL/GenBank/DDBJ databases">
        <title>Genome sequencing of the rare red list fungi Fomitopsis rosea.</title>
        <authorList>
            <person name="Buettner E."/>
            <person name="Kellner H."/>
        </authorList>
    </citation>
    <scope>NUCLEOTIDE SEQUENCE [LARGE SCALE GENOMIC DNA]</scope>
    <source>
        <strain evidence="10 11">DSM 105464</strain>
    </source>
</reference>
<keyword evidence="4 7" id="KW-0863">Zinc-finger</keyword>
<dbReference type="GO" id="GO:0000785">
    <property type="term" value="C:chromatin"/>
    <property type="evidence" value="ECO:0007669"/>
    <property type="project" value="TreeGrafter"/>
</dbReference>
<dbReference type="PANTHER" id="PTHR40626:SF31">
    <property type="entry name" value="TRANSCRIPTIONAL ACTIVATOR_REPRESSOR MOT3"/>
    <property type="match status" value="1"/>
</dbReference>
<dbReference type="PROSITE" id="PS50157">
    <property type="entry name" value="ZINC_FINGER_C2H2_2"/>
    <property type="match status" value="1"/>
</dbReference>
<feature type="domain" description="C2H2-type" evidence="9">
    <location>
        <begin position="442"/>
        <end position="473"/>
    </location>
</feature>
<feature type="compositionally biased region" description="Acidic residues" evidence="8">
    <location>
        <begin position="359"/>
        <end position="372"/>
    </location>
</feature>
<feature type="compositionally biased region" description="Acidic residues" evidence="8">
    <location>
        <begin position="380"/>
        <end position="398"/>
    </location>
</feature>